<dbReference type="Gene3D" id="3.30.810.10">
    <property type="entry name" value="2-Layer Sandwich"/>
    <property type="match status" value="1"/>
</dbReference>
<sequence>MGVMCVAYGLQQVNLSSRYYCISCHSQLCLGHVKEDKASSLDGKFCLRKQEEESSRMSSWIPYTSLMSNHIPSCGDFPADMDSLSREDEDEALGTNQRCPKLEFTEHSENGGDGSSSIHIDSQKSHAKTTIDGLPPAMEEIHRSSSLAWENHEESDAEFIGVHKSTLEDVRSVRAGGGSDGADNAIDSRSASILSNAETNLLIWMPPKPLNIEDDMDSVANNDDDDEFGDGTKWGQPSFLSSVDGGHRSIHGCKEEHQNAMMEAMNGPFKILVSRLLASEGITSKGEDGESWLDIVVSLSWEAALLVKPDSGEGRAMDAGSYVKVKCIATGARSQSQVIKGLVFKKNTAHKHMPTKCRNPRLLLLKGPLGQRDIGLSSFDLMEQDKEYLRSISEMLETCHPNVVLVEKNVSRDMQESLLAKGMTLALDMKLSRLERIARCAGSEIISASDILANPKLKHCDSFRTEKFVEEHSNPSGKKSCKTLMFLEGFPKPLGCTILLKGSHCDELKKIKRVVQYTVFAAYRLILETSFFADQRAFSCDACAVREANCSLTDISVPLSSCNAAGSADIFDGSDAALGTPISDASQAKTAHTEISSFSHPGFKGSSESSVFCPNIDCNENHLSHGDLSCNRCNNDETLPDSSTPSLLSSQLMSTFSASLRNLVGDSYQPPISEHVSMYLGFKEEELDIPSIGVLPVSPPTETLNHGIEETSSVILEKAHDGISNGEKAERNCNETIKKHDTNFSNKFEMQNKDDIESISDSESILVLLSSQCMSKHVVCEQSRLSRIKYYGNFDVSLGRFLKEIILNQNYSCSSCGEPPEAHVSCYTHQNGNLTVSSRRLPPESSLSGEAEGKIWMWTRCLKCENESGIPRSTKRVVMSTAARGLSFGKFLELSFTSHSAASRLSSGCGHSLHRDCLRFFGLGSRVAMFRYSSVEIYAASKPPPVLEFHNPNGQESLMREAKDVLEKGNTFFLEVASLLHKLKPKYSTLVLKKFLNFPCLVKDISELDEMLMQEKSEFEAPLLKAINCSGEMGKSVHEILGLGWLFQELLLKLYIWDRRLHFLLAYARDNDASSNEVHEDQFVQAKYAMPCSSVEESSSSDSHSSKNYSILESKLEAGSDKLSENMSSKFSISTAAEVAEAGILIGETFSRSMSGGKIPSAFDQEPYKGPSDLLLRFSRDKDYPGESATILEYMQDDNPEGWIWAPSFKTRSAYKKDLCGGYSQKFKFVHTYTPTHLSPIRQLVPRETEDSLHFPVNVDGNVFSVCDNEISSIIACALALSEDQFGLLANVDEKDELVGKTEAKVIDNSCSSTSDGSGASSYWSSTGSLDSEGSHVSLSTSISSDEVPSSGSEGSFPVDHQVASENMHPEIPVGVGKVTGKSKYSVVCLHAKQFYALRRMCCPSELAYISSLSRCKKWNAQGGKSKAFFAKTLDDRFIIKEIKKTELDSFLKFAPDYFEHICHSLSAGSQTCLAKVLGIYQVKEYKNSKEVKTDLMVMENLLFGRNITRKYDLKGSIFSRYISDVNDPEKVFLDQNFIEDMQASPMYVSRKTKHLLQRAIWNDTSFLTSINVMDYSLLVGVDKQRKELVFGIIDYLRQYTWDKQLETWVKASLVVPRNASPTVIFPKEYKKRFRKFMSQYFLTVPDGWNSV</sequence>
<dbReference type="FunFam" id="3.30.810.10:FF:000001">
    <property type="entry name" value="1-phosphatidylinositol 3-phosphate 5-kinase FAB1"/>
    <property type="match status" value="1"/>
</dbReference>
<evidence type="ECO:0000256" key="5">
    <source>
        <dbReference type="ARBA" id="ARBA00022840"/>
    </source>
</evidence>
<dbReference type="PROSITE" id="PS51455">
    <property type="entry name" value="PIPK"/>
    <property type="match status" value="1"/>
</dbReference>
<dbReference type="GO" id="GO:0005524">
    <property type="term" value="F:ATP binding"/>
    <property type="evidence" value="ECO:0007669"/>
    <property type="project" value="UniProtKB-UniRule"/>
</dbReference>
<dbReference type="KEGG" id="pda:103701325"/>
<dbReference type="RefSeq" id="XP_008781569.2">
    <property type="nucleotide sequence ID" value="XM_008783347.4"/>
</dbReference>
<dbReference type="FunFam" id="3.30.800.10:FF:000007">
    <property type="entry name" value="Putative 1-phosphatidylinositol-4-phosphate 5-kinase/ zinc ion binding family"/>
    <property type="match status" value="1"/>
</dbReference>
<dbReference type="InterPro" id="IPR027484">
    <property type="entry name" value="PInositol-4-P-5-kinase_N"/>
</dbReference>
<evidence type="ECO:0000256" key="4">
    <source>
        <dbReference type="ARBA" id="ARBA00022777"/>
    </source>
</evidence>
<dbReference type="FunFam" id="3.50.7.10:FF:000007">
    <property type="entry name" value="1-phosphatidylinositol 3-phosphate 5-kinase isoform X1"/>
    <property type="match status" value="1"/>
</dbReference>
<dbReference type="GO" id="GO:0010008">
    <property type="term" value="C:endosome membrane"/>
    <property type="evidence" value="ECO:0007669"/>
    <property type="project" value="TreeGrafter"/>
</dbReference>
<dbReference type="InterPro" id="IPR002423">
    <property type="entry name" value="Cpn60/GroEL/TCP-1"/>
</dbReference>
<accession>A0A8B7BMH9</accession>
<dbReference type="PANTHER" id="PTHR45748:SF4">
    <property type="entry name" value="1-PHOSPHATIDYLINOSITOL-3-PHOSPHATE 5-KINASE FAB1D-RELATED"/>
    <property type="match status" value="1"/>
</dbReference>
<dbReference type="EC" id="2.7.1.150" evidence="1"/>
<dbReference type="PANTHER" id="PTHR45748">
    <property type="entry name" value="1-PHOSPHATIDYLINOSITOL 3-PHOSPHATE 5-KINASE-RELATED"/>
    <property type="match status" value="1"/>
</dbReference>
<dbReference type="Pfam" id="PF00118">
    <property type="entry name" value="Cpn60_TCP1"/>
    <property type="match status" value="1"/>
</dbReference>
<dbReference type="GO" id="GO:0000285">
    <property type="term" value="F:1-phosphatidylinositol-3-phosphate 5-kinase activity"/>
    <property type="evidence" value="ECO:0007669"/>
    <property type="project" value="UniProtKB-EC"/>
</dbReference>
<dbReference type="Gene3D" id="3.50.7.10">
    <property type="entry name" value="GroEL"/>
    <property type="match status" value="1"/>
</dbReference>
<dbReference type="InterPro" id="IPR002498">
    <property type="entry name" value="PInositol-4-P-4/5-kinase_core"/>
</dbReference>
<evidence type="ECO:0000256" key="2">
    <source>
        <dbReference type="ARBA" id="ARBA00022679"/>
    </source>
</evidence>
<feature type="compositionally biased region" description="Polar residues" evidence="9">
    <location>
        <begin position="1336"/>
        <end position="1354"/>
    </location>
</feature>
<evidence type="ECO:0000256" key="3">
    <source>
        <dbReference type="ARBA" id="ARBA00022741"/>
    </source>
</evidence>
<feature type="compositionally biased region" description="Basic and acidic residues" evidence="9">
    <location>
        <begin position="100"/>
        <end position="110"/>
    </location>
</feature>
<dbReference type="SUPFAM" id="SSF56104">
    <property type="entry name" value="SAICAR synthase-like"/>
    <property type="match status" value="1"/>
</dbReference>
<evidence type="ECO:0000259" key="10">
    <source>
        <dbReference type="PROSITE" id="PS51455"/>
    </source>
</evidence>
<dbReference type="CDD" id="cd17300">
    <property type="entry name" value="PIPKc_PIKfyve"/>
    <property type="match status" value="1"/>
</dbReference>
<keyword evidence="3 8" id="KW-0547">Nucleotide-binding</keyword>
<reference evidence="11" key="1">
    <citation type="journal article" date="2019" name="Nat. Commun.">
        <title>Genome-wide association mapping of date palm fruit traits.</title>
        <authorList>
            <person name="Hazzouri K.M."/>
            <person name="Gros-Balthazard M."/>
            <person name="Flowers J.M."/>
            <person name="Copetti D."/>
            <person name="Lemansour A."/>
            <person name="Lebrun M."/>
            <person name="Masmoudi K."/>
            <person name="Ferrand S."/>
            <person name="Dhar M.I."/>
            <person name="Fresquez Z.A."/>
            <person name="Rosas U."/>
            <person name="Zhang J."/>
            <person name="Talag J."/>
            <person name="Lee S."/>
            <person name="Kudrna D."/>
            <person name="Powell R.F."/>
            <person name="Leitch I.J."/>
            <person name="Krueger R.R."/>
            <person name="Wing R.A."/>
            <person name="Amiri K.M.A."/>
            <person name="Purugganan M.D."/>
        </authorList>
    </citation>
    <scope>NUCLEOTIDE SEQUENCE [LARGE SCALE GENOMIC DNA]</scope>
    <source>
        <strain evidence="11">cv. Khalas</strain>
    </source>
</reference>
<evidence type="ECO:0000256" key="1">
    <source>
        <dbReference type="ARBA" id="ARBA00012009"/>
    </source>
</evidence>
<feature type="region of interest" description="Disordered" evidence="9">
    <location>
        <begin position="83"/>
        <end position="135"/>
    </location>
</feature>
<dbReference type="InterPro" id="IPR027483">
    <property type="entry name" value="PInositol-4-P-4/5-kinase_C_sf"/>
</dbReference>
<comment type="subunit">
    <text evidence="6">Component of the PI(3,5)P2 regulatory complex at least composed of ATG18, SAC/FIG4, FAB1 and VAC14.</text>
</comment>
<evidence type="ECO:0000313" key="12">
    <source>
        <dbReference type="RefSeq" id="XP_008781569.2"/>
    </source>
</evidence>
<dbReference type="SMART" id="SM00330">
    <property type="entry name" value="PIPKc"/>
    <property type="match status" value="1"/>
</dbReference>
<dbReference type="CDD" id="cd03334">
    <property type="entry name" value="Fab1_TCP"/>
    <property type="match status" value="1"/>
</dbReference>
<keyword evidence="4 8" id="KW-0418">Kinase</keyword>
<dbReference type="GeneID" id="103701325"/>
<dbReference type="Gene3D" id="3.30.800.10">
    <property type="entry name" value="Phosphatidylinositol Phosphate Kinase II Beta"/>
    <property type="match status" value="1"/>
</dbReference>
<gene>
    <name evidence="12" type="primary">LOC103701325</name>
</gene>
<protein>
    <recommendedName>
        <fullName evidence="1">1-phosphatidylinositol-3-phosphate 5-kinase</fullName>
        <ecNumber evidence="1">2.7.1.150</ecNumber>
    </recommendedName>
    <alternativeName>
        <fullName evidence="7">Phosphatidylinositol 3-phosphate 5-kinase type III</fullName>
    </alternativeName>
</protein>
<dbReference type="Pfam" id="PF01504">
    <property type="entry name" value="PIP5K"/>
    <property type="match status" value="1"/>
</dbReference>
<dbReference type="InterPro" id="IPR027409">
    <property type="entry name" value="GroEL-like_apical_dom_sf"/>
</dbReference>
<reference evidence="12" key="2">
    <citation type="submission" date="2025-08" db="UniProtKB">
        <authorList>
            <consortium name="RefSeq"/>
        </authorList>
    </citation>
    <scope>IDENTIFICATION</scope>
    <source>
        <tissue evidence="12">Young leaves</tissue>
    </source>
</reference>
<keyword evidence="5 8" id="KW-0067">ATP-binding</keyword>
<evidence type="ECO:0000256" key="7">
    <source>
        <dbReference type="ARBA" id="ARBA00077223"/>
    </source>
</evidence>
<dbReference type="GO" id="GO:0046854">
    <property type="term" value="P:phosphatidylinositol phosphate biosynthetic process"/>
    <property type="evidence" value="ECO:0007669"/>
    <property type="project" value="TreeGrafter"/>
</dbReference>
<feature type="domain" description="PIPK" evidence="10">
    <location>
        <begin position="1320"/>
        <end position="1642"/>
    </location>
</feature>
<evidence type="ECO:0000256" key="9">
    <source>
        <dbReference type="SAM" id="MobiDB-lite"/>
    </source>
</evidence>
<dbReference type="OrthoDB" id="158357at2759"/>
<dbReference type="InterPro" id="IPR044769">
    <property type="entry name" value="PIKfyve_PIPKc"/>
</dbReference>
<keyword evidence="11" id="KW-1185">Reference proteome</keyword>
<organism evidence="11 12">
    <name type="scientific">Phoenix dactylifera</name>
    <name type="common">Date palm</name>
    <dbReference type="NCBI Taxonomy" id="42345"/>
    <lineage>
        <taxon>Eukaryota</taxon>
        <taxon>Viridiplantae</taxon>
        <taxon>Streptophyta</taxon>
        <taxon>Embryophyta</taxon>
        <taxon>Tracheophyta</taxon>
        <taxon>Spermatophyta</taxon>
        <taxon>Magnoliopsida</taxon>
        <taxon>Liliopsida</taxon>
        <taxon>Arecaceae</taxon>
        <taxon>Coryphoideae</taxon>
        <taxon>Phoeniceae</taxon>
        <taxon>Phoenix</taxon>
    </lineage>
</organism>
<keyword evidence="2 8" id="KW-0808">Transferase</keyword>
<name>A0A8B7BMH9_PHODC</name>
<proteinExistence type="predicted"/>
<evidence type="ECO:0000256" key="8">
    <source>
        <dbReference type="PROSITE-ProRule" id="PRU00781"/>
    </source>
</evidence>
<evidence type="ECO:0000313" key="11">
    <source>
        <dbReference type="Proteomes" id="UP000228380"/>
    </source>
</evidence>
<feature type="region of interest" description="Disordered" evidence="9">
    <location>
        <begin position="1336"/>
        <end position="1356"/>
    </location>
</feature>
<dbReference type="Proteomes" id="UP000228380">
    <property type="component" value="Chromosome 14"/>
</dbReference>
<evidence type="ECO:0000256" key="6">
    <source>
        <dbReference type="ARBA" id="ARBA00023464"/>
    </source>
</evidence>
<dbReference type="SUPFAM" id="SSF52029">
    <property type="entry name" value="GroEL apical domain-like"/>
    <property type="match status" value="1"/>
</dbReference>